<dbReference type="GO" id="GO:0016757">
    <property type="term" value="F:glycosyltransferase activity"/>
    <property type="evidence" value="ECO:0007669"/>
    <property type="project" value="InterPro"/>
</dbReference>
<keyword evidence="1" id="KW-0812">Transmembrane</keyword>
<feature type="transmembrane region" description="Helical" evidence="1">
    <location>
        <begin position="16"/>
        <end position="37"/>
    </location>
</feature>
<evidence type="ECO:0000256" key="1">
    <source>
        <dbReference type="SAM" id="Phobius"/>
    </source>
</evidence>
<dbReference type="SUPFAM" id="SSF53756">
    <property type="entry name" value="UDP-Glycosyltransferase/glycogen phosphorylase"/>
    <property type="match status" value="1"/>
</dbReference>
<evidence type="ECO:0000259" key="2">
    <source>
        <dbReference type="Pfam" id="PF00534"/>
    </source>
</evidence>
<dbReference type="Pfam" id="PF00534">
    <property type="entry name" value="Glycos_transf_1"/>
    <property type="match status" value="1"/>
</dbReference>
<dbReference type="InterPro" id="IPR001296">
    <property type="entry name" value="Glyco_trans_1"/>
</dbReference>
<name>X1MWR0_9ZZZZ</name>
<keyword evidence="1" id="KW-0472">Membrane</keyword>
<dbReference type="Gene3D" id="3.40.50.2000">
    <property type="entry name" value="Glycogen Phosphorylase B"/>
    <property type="match status" value="2"/>
</dbReference>
<proteinExistence type="predicted"/>
<evidence type="ECO:0000313" key="3">
    <source>
        <dbReference type="EMBL" id="GAI10809.1"/>
    </source>
</evidence>
<dbReference type="EMBL" id="BARV01010321">
    <property type="protein sequence ID" value="GAI10809.1"/>
    <property type="molecule type" value="Genomic_DNA"/>
</dbReference>
<protein>
    <recommendedName>
        <fullName evidence="2">Glycosyl transferase family 1 domain-containing protein</fullName>
    </recommendedName>
</protein>
<comment type="caution">
    <text evidence="3">The sequence shown here is derived from an EMBL/GenBank/DDBJ whole genome shotgun (WGS) entry which is preliminary data.</text>
</comment>
<dbReference type="AlphaFoldDB" id="X1MWR0"/>
<accession>X1MWR0</accession>
<feature type="domain" description="Glycosyl transferase family 1" evidence="2">
    <location>
        <begin position="18"/>
        <end position="76"/>
    </location>
</feature>
<sequence length="99" mass="11080">MALNSWGKQKSAYKPLIYMALGLPVVCSPIPSYLGIISHGKNGCIARKNNPEFWYKALKALANDKFRTACGQNARKTAESFSKEKIAAQWSKLFQSLRK</sequence>
<gene>
    <name evidence="3" type="ORF">S06H3_20023</name>
</gene>
<keyword evidence="1" id="KW-1133">Transmembrane helix</keyword>
<organism evidence="3">
    <name type="scientific">marine sediment metagenome</name>
    <dbReference type="NCBI Taxonomy" id="412755"/>
    <lineage>
        <taxon>unclassified sequences</taxon>
        <taxon>metagenomes</taxon>
        <taxon>ecological metagenomes</taxon>
    </lineage>
</organism>
<reference evidence="3" key="1">
    <citation type="journal article" date="2014" name="Front. Microbiol.">
        <title>High frequency of phylogenetically diverse reductive dehalogenase-homologous genes in deep subseafloor sedimentary metagenomes.</title>
        <authorList>
            <person name="Kawai M."/>
            <person name="Futagami T."/>
            <person name="Toyoda A."/>
            <person name="Takaki Y."/>
            <person name="Nishi S."/>
            <person name="Hori S."/>
            <person name="Arai W."/>
            <person name="Tsubouchi T."/>
            <person name="Morono Y."/>
            <person name="Uchiyama I."/>
            <person name="Ito T."/>
            <person name="Fujiyama A."/>
            <person name="Inagaki F."/>
            <person name="Takami H."/>
        </authorList>
    </citation>
    <scope>NUCLEOTIDE SEQUENCE</scope>
    <source>
        <strain evidence="3">Expedition CK06-06</strain>
    </source>
</reference>